<feature type="signal peptide" evidence="1">
    <location>
        <begin position="1"/>
        <end position="19"/>
    </location>
</feature>
<dbReference type="AlphaFoldDB" id="A0A8H6XB85"/>
<feature type="chain" id="PRO_5034248127" evidence="1">
    <location>
        <begin position="20"/>
        <end position="209"/>
    </location>
</feature>
<sequence>MLTFFAVLASLHYIRFAFATRRADEFLFINPVGVVQCEEYTIQWRGGFAPFAVTINDPTELLGGTTYASWTGVSTNSLVWVVDILPKGSIPLPIQVMVVDATGNIGYSAKETIQPGTIALDSFGLCTSIGSPANTDPSTSSASTSAPTSGIDSGNTATFAVGSTANATSAADSSPTATSTVSSGITTVDTGPSGMLIGVIVVGGYCSHP</sequence>
<protein>
    <submittedName>
        <fullName evidence="2">Uncharacterized protein</fullName>
    </submittedName>
</protein>
<dbReference type="OrthoDB" id="3362246at2759"/>
<dbReference type="EMBL" id="JACAZI010000021">
    <property type="protein sequence ID" value="KAF7337847.1"/>
    <property type="molecule type" value="Genomic_DNA"/>
</dbReference>
<proteinExistence type="predicted"/>
<comment type="caution">
    <text evidence="2">The sequence shown here is derived from an EMBL/GenBank/DDBJ whole genome shotgun (WGS) entry which is preliminary data.</text>
</comment>
<evidence type="ECO:0000313" key="2">
    <source>
        <dbReference type="EMBL" id="KAF7337847.1"/>
    </source>
</evidence>
<accession>A0A8H6XB85</accession>
<keyword evidence="3" id="KW-1185">Reference proteome</keyword>
<dbReference type="Proteomes" id="UP000620124">
    <property type="component" value="Unassembled WGS sequence"/>
</dbReference>
<gene>
    <name evidence="2" type="ORF">MVEN_02007600</name>
</gene>
<name>A0A8H6XB85_9AGAR</name>
<keyword evidence="1" id="KW-0732">Signal</keyword>
<evidence type="ECO:0000256" key="1">
    <source>
        <dbReference type="SAM" id="SignalP"/>
    </source>
</evidence>
<reference evidence="2" key="1">
    <citation type="submission" date="2020-05" db="EMBL/GenBank/DDBJ databases">
        <title>Mycena genomes resolve the evolution of fungal bioluminescence.</title>
        <authorList>
            <person name="Tsai I.J."/>
        </authorList>
    </citation>
    <scope>NUCLEOTIDE SEQUENCE</scope>
    <source>
        <strain evidence="2">CCC161011</strain>
    </source>
</reference>
<organism evidence="2 3">
    <name type="scientific">Mycena venus</name>
    <dbReference type="NCBI Taxonomy" id="2733690"/>
    <lineage>
        <taxon>Eukaryota</taxon>
        <taxon>Fungi</taxon>
        <taxon>Dikarya</taxon>
        <taxon>Basidiomycota</taxon>
        <taxon>Agaricomycotina</taxon>
        <taxon>Agaricomycetes</taxon>
        <taxon>Agaricomycetidae</taxon>
        <taxon>Agaricales</taxon>
        <taxon>Marasmiineae</taxon>
        <taxon>Mycenaceae</taxon>
        <taxon>Mycena</taxon>
    </lineage>
</organism>
<evidence type="ECO:0000313" key="3">
    <source>
        <dbReference type="Proteomes" id="UP000620124"/>
    </source>
</evidence>